<name>A0A2K9NQ08_BACTC</name>
<keyword evidence="2" id="KW-1185">Reference proteome</keyword>
<gene>
    <name evidence="1" type="ORF">C0V70_01780</name>
</gene>
<organism evidence="1 2">
    <name type="scientific">Bacteriovorax stolpii</name>
    <name type="common">Bdellovibrio stolpii</name>
    <dbReference type="NCBI Taxonomy" id="960"/>
    <lineage>
        <taxon>Bacteria</taxon>
        <taxon>Pseudomonadati</taxon>
        <taxon>Bdellovibrionota</taxon>
        <taxon>Bacteriovoracia</taxon>
        <taxon>Bacteriovoracales</taxon>
        <taxon>Bacteriovoracaceae</taxon>
        <taxon>Bacteriovorax</taxon>
    </lineage>
</organism>
<dbReference type="AlphaFoldDB" id="A0A2K9NQ08"/>
<evidence type="ECO:0000313" key="1">
    <source>
        <dbReference type="EMBL" id="AUN96854.1"/>
    </source>
</evidence>
<dbReference type="SUPFAM" id="SSF53850">
    <property type="entry name" value="Periplasmic binding protein-like II"/>
    <property type="match status" value="1"/>
</dbReference>
<dbReference type="Proteomes" id="UP000235584">
    <property type="component" value="Chromosome"/>
</dbReference>
<dbReference type="RefSeq" id="WP_102242149.1">
    <property type="nucleotide sequence ID" value="NZ_CP025704.1"/>
</dbReference>
<dbReference type="KEGG" id="bsto:C0V70_01780"/>
<protein>
    <submittedName>
        <fullName evidence="1">Uncharacterized protein</fullName>
    </submittedName>
</protein>
<sequence length="479" mass="55018">MTNHKSTLSAPIFSRINLSQIDSRNIVTTLQYQMVINLNLNLLEYDNNTNITTLLADDFSVNDKQIIFNIRKGMYTVGGHEIKGRDAEVSLRRMIYAKGSHSKLKDLLCDYIKDEPCEAIHSKDYNLTLNAKSKSYVPIILTLLTIADNVIYPLTALSSDSDDSTIINFKETTGPYYIDQDKIVEEDLSAITLKLNEKHFLSQNMPSAVTYRKIDAEKLIINDKLNTDFNYIHNVLELYKTEINSLEKDKSILSYKTAPLRNTMIFSTERGRKKLTSAELIYFQLLIKKVLLQSTENYPEISFLQKEFYPKGSDSNLTQEQLNQLEERYKIIQNSSTPNKKITLGLYKSYYDKYAASLNNSSMKVVQISNPPVINNSENVDLFIDTIDSGFKESLDSLEYARTFKIFNISDHEMNDYLNSENKAERLKILQSIHFNTLMEGYCLNIGSSPYTTILSKEWEASPSTMFVGYPVWKIKKKN</sequence>
<evidence type="ECO:0000313" key="2">
    <source>
        <dbReference type="Proteomes" id="UP000235584"/>
    </source>
</evidence>
<proteinExistence type="predicted"/>
<accession>A0A2K9NQ08</accession>
<reference evidence="1 2" key="1">
    <citation type="submission" date="2018-01" db="EMBL/GenBank/DDBJ databases">
        <title>Complete genome sequence of Bacteriovorax stolpii DSM12778.</title>
        <authorList>
            <person name="Tang B."/>
            <person name="Chang J."/>
        </authorList>
    </citation>
    <scope>NUCLEOTIDE SEQUENCE [LARGE SCALE GENOMIC DNA]</scope>
    <source>
        <strain evidence="1 2">DSM 12778</strain>
    </source>
</reference>
<dbReference type="EMBL" id="CP025704">
    <property type="protein sequence ID" value="AUN96854.1"/>
    <property type="molecule type" value="Genomic_DNA"/>
</dbReference>
<dbReference type="Gene3D" id="3.40.190.10">
    <property type="entry name" value="Periplasmic binding protein-like II"/>
    <property type="match status" value="1"/>
</dbReference>